<evidence type="ECO:0000256" key="1">
    <source>
        <dbReference type="SAM" id="SignalP"/>
    </source>
</evidence>
<dbReference type="OrthoDB" id="8210765at2759"/>
<dbReference type="Pfam" id="PF06477">
    <property type="entry name" value="DUF1091"/>
    <property type="match status" value="1"/>
</dbReference>
<keyword evidence="2" id="KW-1185">Reference proteome</keyword>
<organism evidence="2 3">
    <name type="scientific">Frankliniella occidentalis</name>
    <name type="common">Western flower thrips</name>
    <name type="synonym">Euthrips occidentalis</name>
    <dbReference type="NCBI Taxonomy" id="133901"/>
    <lineage>
        <taxon>Eukaryota</taxon>
        <taxon>Metazoa</taxon>
        <taxon>Ecdysozoa</taxon>
        <taxon>Arthropoda</taxon>
        <taxon>Hexapoda</taxon>
        <taxon>Insecta</taxon>
        <taxon>Pterygota</taxon>
        <taxon>Neoptera</taxon>
        <taxon>Paraneoptera</taxon>
        <taxon>Thysanoptera</taxon>
        <taxon>Terebrantia</taxon>
        <taxon>Thripoidea</taxon>
        <taxon>Thripidae</taxon>
        <taxon>Frankliniella</taxon>
    </lineage>
</organism>
<dbReference type="RefSeq" id="XP_052129917.1">
    <property type="nucleotide sequence ID" value="XM_052273957.1"/>
</dbReference>
<keyword evidence="1" id="KW-0732">Signal</keyword>
<reference evidence="3" key="1">
    <citation type="submission" date="2025-08" db="UniProtKB">
        <authorList>
            <consortium name="RefSeq"/>
        </authorList>
    </citation>
    <scope>IDENTIFICATION</scope>
    <source>
        <tissue evidence="3">Whole organism</tissue>
    </source>
</reference>
<evidence type="ECO:0000313" key="3">
    <source>
        <dbReference type="RefSeq" id="XP_052129917.1"/>
    </source>
</evidence>
<dbReference type="GeneID" id="127751044"/>
<dbReference type="Proteomes" id="UP000504606">
    <property type="component" value="Unplaced"/>
</dbReference>
<sequence length="194" mass="21734">MRKGTLIASLCWIAHLASFAALGKGIHSFAGPFIIYISAVNDCKDVNSPIVTHRTRFSHFNPRRPFDKQTLSGNITVPVPIDDTWWGSITLDIRSNNQWKSNAFIFNITQHFCSAMRKNVPGYFHAAFGLDPNSKAPCLIPNGTHTFKDEPVSWDPPNVPIMPYGFYRSHNVGGVGRHMHACYLTECHIIPKPT</sequence>
<dbReference type="AlphaFoldDB" id="A0A9C6X677"/>
<feature type="signal peptide" evidence="1">
    <location>
        <begin position="1"/>
        <end position="25"/>
    </location>
</feature>
<feature type="chain" id="PRO_5038668669" evidence="1">
    <location>
        <begin position="26"/>
        <end position="194"/>
    </location>
</feature>
<protein>
    <submittedName>
        <fullName evidence="3">Uncharacterized protein LOC127751044</fullName>
    </submittedName>
</protein>
<gene>
    <name evidence="3" type="primary">LOC127751044</name>
</gene>
<dbReference type="KEGG" id="foc:127751044"/>
<proteinExistence type="predicted"/>
<dbReference type="InterPro" id="IPR010512">
    <property type="entry name" value="DUF1091"/>
</dbReference>
<evidence type="ECO:0000313" key="2">
    <source>
        <dbReference type="Proteomes" id="UP000504606"/>
    </source>
</evidence>
<accession>A0A9C6X677</accession>
<name>A0A9C6X677_FRAOC</name>